<dbReference type="SMART" id="SM00034">
    <property type="entry name" value="CLECT"/>
    <property type="match status" value="2"/>
</dbReference>
<sequence>MHNLYIEKFAASNLGCKPFLQTKKGLECTKYTIMSDIEKHNAKGIEEHIVRNKEAQSAKAADKEKAKTENIFRSVTFDLQYFDIESKSIIPSTYTKTFNLKNDIIAFYLFRSSRVNNFAGSVIVVMSIVRQKYSSFCIKPGLSYTQDTYLYQAPIYNVVIGECVELLAVTHFNHNGSEEITWKKDNKLLNNNKGAKSLSISPVSEQDAAYYQVKVHNEYLGVTEVTDIWLNVKGCQLYQKAIVKSSTRCGKLCIDICPKEWVYVPGTQAKCVQYFPQIKSWSDASESCQAIGGELAVIQNANENNFLGDILQTAAGAWIGLNDRSVESKYIWNFQSNKISEFFSWGEDEPNNYNKGCNIENCVQIKKETAKWIDLICGVFMPYVCQVDAVYNESVTWSCYRSKCYRYFNDLLVWEDALSRCKAIHSTGQLATIENQAENDLVAQLLIESAWIGLNDRWEAGFYSWSDSKQVLTKKSFFNWNVGEPNDKFYHSFANTCSGEDCVQLRKFGSKVTWHDLGCNTLIPHICEKIRDREITTGGLVGIVIGCLILFAVLGGLAHAAFQRHKKTAVKDIIKAAYQEDFLTQQKLSRKSI</sequence>
<dbReference type="InterPro" id="IPR016186">
    <property type="entry name" value="C-type_lectin-like/link_sf"/>
</dbReference>
<dbReference type="SMART" id="SM00409">
    <property type="entry name" value="IG"/>
    <property type="match status" value="1"/>
</dbReference>
<keyword evidence="1" id="KW-0472">Membrane</keyword>
<dbReference type="SUPFAM" id="SSF48726">
    <property type="entry name" value="Immunoglobulin"/>
    <property type="match status" value="1"/>
</dbReference>
<dbReference type="InterPro" id="IPR036179">
    <property type="entry name" value="Ig-like_dom_sf"/>
</dbReference>
<evidence type="ECO:0000256" key="1">
    <source>
        <dbReference type="SAM" id="Phobius"/>
    </source>
</evidence>
<evidence type="ECO:0000259" key="2">
    <source>
        <dbReference type="PROSITE" id="PS50041"/>
    </source>
</evidence>
<feature type="domain" description="C-type lectin" evidence="2">
    <location>
        <begin position="267"/>
        <end position="386"/>
    </location>
</feature>
<dbReference type="CDD" id="cd00037">
    <property type="entry name" value="CLECT"/>
    <property type="match status" value="1"/>
</dbReference>
<dbReference type="InterPro" id="IPR016187">
    <property type="entry name" value="CTDL_fold"/>
</dbReference>
<dbReference type="InterPro" id="IPR001304">
    <property type="entry name" value="C-type_lectin-like"/>
</dbReference>
<organism evidence="3 4">
    <name type="scientific">Hydra vulgaris</name>
    <name type="common">Hydra</name>
    <name type="synonym">Hydra attenuata</name>
    <dbReference type="NCBI Taxonomy" id="6087"/>
    <lineage>
        <taxon>Eukaryota</taxon>
        <taxon>Metazoa</taxon>
        <taxon>Cnidaria</taxon>
        <taxon>Hydrozoa</taxon>
        <taxon>Hydroidolina</taxon>
        <taxon>Anthoathecata</taxon>
        <taxon>Aplanulata</taxon>
        <taxon>Hydridae</taxon>
        <taxon>Hydra</taxon>
    </lineage>
</organism>
<accession>A0ABM4BZ62</accession>
<dbReference type="SUPFAM" id="SSF56436">
    <property type="entry name" value="C-type lectin-like"/>
    <property type="match status" value="2"/>
</dbReference>
<dbReference type="PROSITE" id="PS50041">
    <property type="entry name" value="C_TYPE_LECTIN_2"/>
    <property type="match status" value="2"/>
</dbReference>
<evidence type="ECO:0000313" key="4">
    <source>
        <dbReference type="RefSeq" id="XP_065654550.1"/>
    </source>
</evidence>
<dbReference type="Pfam" id="PF00059">
    <property type="entry name" value="Lectin_C"/>
    <property type="match status" value="2"/>
</dbReference>
<feature type="domain" description="C-type lectin" evidence="2">
    <location>
        <begin position="400"/>
        <end position="528"/>
    </location>
</feature>
<proteinExistence type="predicted"/>
<feature type="transmembrane region" description="Helical" evidence="1">
    <location>
        <begin position="539"/>
        <end position="562"/>
    </location>
</feature>
<dbReference type="InterPro" id="IPR013783">
    <property type="entry name" value="Ig-like_fold"/>
</dbReference>
<reference evidence="4" key="1">
    <citation type="submission" date="2025-08" db="UniProtKB">
        <authorList>
            <consortium name="RefSeq"/>
        </authorList>
    </citation>
    <scope>IDENTIFICATION</scope>
</reference>
<evidence type="ECO:0000313" key="3">
    <source>
        <dbReference type="Proteomes" id="UP001652625"/>
    </source>
</evidence>
<dbReference type="RefSeq" id="XP_065654550.1">
    <property type="nucleotide sequence ID" value="XM_065798478.1"/>
</dbReference>
<protein>
    <submittedName>
        <fullName evidence="4">Uncharacterized protein LOC100200640 isoform X3</fullName>
    </submittedName>
</protein>
<gene>
    <name evidence="4" type="primary">LOC100200640</name>
</gene>
<dbReference type="Gene3D" id="3.10.100.10">
    <property type="entry name" value="Mannose-Binding Protein A, subunit A"/>
    <property type="match status" value="2"/>
</dbReference>
<dbReference type="InterPro" id="IPR050111">
    <property type="entry name" value="C-type_lectin/snaclec_domain"/>
</dbReference>
<keyword evidence="1" id="KW-0812">Transmembrane</keyword>
<dbReference type="Proteomes" id="UP001652625">
    <property type="component" value="Chromosome 06"/>
</dbReference>
<keyword evidence="3" id="KW-1185">Reference proteome</keyword>
<dbReference type="PANTHER" id="PTHR22803">
    <property type="entry name" value="MANNOSE, PHOSPHOLIPASE, LECTIN RECEPTOR RELATED"/>
    <property type="match status" value="1"/>
</dbReference>
<dbReference type="GeneID" id="100200640"/>
<dbReference type="Gene3D" id="2.60.40.10">
    <property type="entry name" value="Immunoglobulins"/>
    <property type="match status" value="1"/>
</dbReference>
<dbReference type="InterPro" id="IPR003599">
    <property type="entry name" value="Ig_sub"/>
</dbReference>
<keyword evidence="1" id="KW-1133">Transmembrane helix</keyword>
<dbReference type="CDD" id="cd00096">
    <property type="entry name" value="Ig"/>
    <property type="match status" value="1"/>
</dbReference>
<name>A0ABM4BZ62_HYDVU</name>